<accession>A0A4P9YG21</accession>
<evidence type="ECO:0000313" key="2">
    <source>
        <dbReference type="EMBL" id="RKP18426.1"/>
    </source>
</evidence>
<feature type="coiled-coil region" evidence="1">
    <location>
        <begin position="212"/>
        <end position="302"/>
    </location>
</feature>
<evidence type="ECO:0000313" key="3">
    <source>
        <dbReference type="Proteomes" id="UP000281549"/>
    </source>
</evidence>
<reference evidence="3" key="1">
    <citation type="journal article" date="2018" name="Nat. Microbiol.">
        <title>Leveraging single-cell genomics to expand the fungal tree of life.</title>
        <authorList>
            <person name="Ahrendt S.R."/>
            <person name="Quandt C.A."/>
            <person name="Ciobanu D."/>
            <person name="Clum A."/>
            <person name="Salamov A."/>
            <person name="Andreopoulos B."/>
            <person name="Cheng J.F."/>
            <person name="Woyke T."/>
            <person name="Pelin A."/>
            <person name="Henrissat B."/>
            <person name="Reynolds N.K."/>
            <person name="Benny G.L."/>
            <person name="Smith M.E."/>
            <person name="James T.Y."/>
            <person name="Grigoriev I.V."/>
        </authorList>
    </citation>
    <scope>NUCLEOTIDE SEQUENCE [LARGE SCALE GENOMIC DNA]</scope>
    <source>
        <strain evidence="3">CSF55</strain>
    </source>
</reference>
<organism evidence="2 3">
    <name type="scientific">Rozella allomycis (strain CSF55)</name>
    <dbReference type="NCBI Taxonomy" id="988480"/>
    <lineage>
        <taxon>Eukaryota</taxon>
        <taxon>Fungi</taxon>
        <taxon>Fungi incertae sedis</taxon>
        <taxon>Cryptomycota</taxon>
        <taxon>Cryptomycota incertae sedis</taxon>
        <taxon>Rozella</taxon>
    </lineage>
</organism>
<gene>
    <name evidence="2" type="ORF">ROZALSC1DRAFT_23247</name>
</gene>
<feature type="coiled-coil region" evidence="1">
    <location>
        <begin position="1"/>
        <end position="142"/>
    </location>
</feature>
<keyword evidence="1" id="KW-0175">Coiled coil</keyword>
<dbReference type="AlphaFoldDB" id="A0A4P9YG21"/>
<protein>
    <submittedName>
        <fullName evidence="2">Uncharacterized protein</fullName>
    </submittedName>
</protein>
<name>A0A4P9YG21_ROZAC</name>
<sequence>MKEKNQSLEIELNNLQKVKNKFEIIRKSFTQRNKQIFELRTNLKNIETERDKLREAIMLESNKNAENMNIIEKTRKRIKINQVNDCRKELELKLESIQEKFADKDSLLKSFNEKIKKKTNDIDNLNAENQRLKKVNSDLLQEKISQLQDSFIQKLNAKCLDEVEQKTNAMRITMLQEKENALRDQREYLTRKFQTEKDLTIQEFESQKKIFEERNLIEVQNLQSEIQNLNNKFIFSEKNFIDEKESLNNKIKSLEGELERFKIDSRSTIASESNSLLVDHTIQKLKRQLTMKEQEIEILKQTVHRECEERVELISKIEYLQRNKK</sequence>
<dbReference type="Proteomes" id="UP000281549">
    <property type="component" value="Unassembled WGS sequence"/>
</dbReference>
<proteinExistence type="predicted"/>
<dbReference type="EMBL" id="ML005462">
    <property type="protein sequence ID" value="RKP18426.1"/>
    <property type="molecule type" value="Genomic_DNA"/>
</dbReference>
<evidence type="ECO:0000256" key="1">
    <source>
        <dbReference type="SAM" id="Coils"/>
    </source>
</evidence>